<dbReference type="EC" id="3.1.11.2" evidence="2"/>
<dbReference type="Gene3D" id="3.60.10.10">
    <property type="entry name" value="Endonuclease/exonuclease/phosphatase"/>
    <property type="match status" value="1"/>
</dbReference>
<protein>
    <submittedName>
        <fullName evidence="2">Putative exodeoxyribonuclease III</fullName>
        <ecNumber evidence="2">3.1.11.2</ecNumber>
    </submittedName>
</protein>
<feature type="domain" description="Endonuclease/exonuclease/phosphatase" evidence="1">
    <location>
        <begin position="4"/>
        <end position="227"/>
    </location>
</feature>
<sequence>MKLLSWNVRGLGGYEKRKDVRALVRDKQPLILCLQETKLQMCDVNVCSSVWDRQSTEFSFRPSQGASGGLLTVWDASEVEVWSSGCFDHVLSIHGRFISSDEEFHLFNVYAPCDGGARQILWVALTTRLQALRGKKVCVCGDFNAVRSREERRSATVYGGVSEYGPFNQFIEENGLLDLPLCGRNFTWFKGDRRSMSRLDRFLVSEEWSLVWPNCIQVAHLRGLSDHCLLILSVDEENWGPRPSRFLKCWSDTPCYKQFVTDKWKALQVEGWGGYVLKEKFKLIKLALKEWHISHSQNVAVKIDSLKVRLAELDGKGEVEELSDAECVELHGVSENIHLLSRLHNSICWQQSRNQWLREGDANSKFFHSIMSSRHRHNSISSILVDGTLVEGIDPVRKAVFTHFATHFQS</sequence>
<dbReference type="PANTHER" id="PTHR33710:SF84">
    <property type="entry name" value="ENDONUCLEASE_EXONUCLEASE_PHOSPHATASE FAMILY PROTEIN"/>
    <property type="match status" value="1"/>
</dbReference>
<dbReference type="InterPro" id="IPR036691">
    <property type="entry name" value="Endo/exonu/phosph_ase_sf"/>
</dbReference>
<dbReference type="SUPFAM" id="SSF56219">
    <property type="entry name" value="DNase I-like"/>
    <property type="match status" value="1"/>
</dbReference>
<dbReference type="Pfam" id="PF03372">
    <property type="entry name" value="Exo_endo_phos"/>
    <property type="match status" value="1"/>
</dbReference>
<dbReference type="PANTHER" id="PTHR33710">
    <property type="entry name" value="BNAC02G09200D PROTEIN"/>
    <property type="match status" value="1"/>
</dbReference>
<keyword evidence="2" id="KW-0378">Hydrolase</keyword>
<dbReference type="Gramene" id="rna31967">
    <property type="protein sequence ID" value="RHN56551.1"/>
    <property type="gene ID" value="gene31967"/>
</dbReference>
<evidence type="ECO:0000313" key="3">
    <source>
        <dbReference type="Proteomes" id="UP000265566"/>
    </source>
</evidence>
<dbReference type="Proteomes" id="UP000265566">
    <property type="component" value="Chromosome 5"/>
</dbReference>
<evidence type="ECO:0000313" key="2">
    <source>
        <dbReference type="EMBL" id="RHN56551.1"/>
    </source>
</evidence>
<organism evidence="2 3">
    <name type="scientific">Medicago truncatula</name>
    <name type="common">Barrel medic</name>
    <name type="synonym">Medicago tribuloides</name>
    <dbReference type="NCBI Taxonomy" id="3880"/>
    <lineage>
        <taxon>Eukaryota</taxon>
        <taxon>Viridiplantae</taxon>
        <taxon>Streptophyta</taxon>
        <taxon>Embryophyta</taxon>
        <taxon>Tracheophyta</taxon>
        <taxon>Spermatophyta</taxon>
        <taxon>Magnoliopsida</taxon>
        <taxon>eudicotyledons</taxon>
        <taxon>Gunneridae</taxon>
        <taxon>Pentapetalae</taxon>
        <taxon>rosids</taxon>
        <taxon>fabids</taxon>
        <taxon>Fabales</taxon>
        <taxon>Fabaceae</taxon>
        <taxon>Papilionoideae</taxon>
        <taxon>50 kb inversion clade</taxon>
        <taxon>NPAAA clade</taxon>
        <taxon>Hologalegina</taxon>
        <taxon>IRL clade</taxon>
        <taxon>Trifolieae</taxon>
        <taxon>Medicago</taxon>
    </lineage>
</organism>
<gene>
    <name evidence="2" type="ORF">MtrunA17_Chr5g0430671</name>
</gene>
<dbReference type="GO" id="GO:0008311">
    <property type="term" value="F:double-stranded DNA 3'-5' DNA exonuclease activity"/>
    <property type="evidence" value="ECO:0007669"/>
    <property type="project" value="UniProtKB-EC"/>
</dbReference>
<proteinExistence type="predicted"/>
<name>A0A396HVI0_MEDTR</name>
<dbReference type="AlphaFoldDB" id="A0A396HVI0"/>
<evidence type="ECO:0000259" key="1">
    <source>
        <dbReference type="Pfam" id="PF03372"/>
    </source>
</evidence>
<accession>A0A396HVI0</accession>
<dbReference type="InterPro" id="IPR005135">
    <property type="entry name" value="Endo/exonuclease/phosphatase"/>
</dbReference>
<comment type="caution">
    <text evidence="2">The sequence shown here is derived from an EMBL/GenBank/DDBJ whole genome shotgun (WGS) entry which is preliminary data.</text>
</comment>
<dbReference type="EMBL" id="PSQE01000005">
    <property type="protein sequence ID" value="RHN56551.1"/>
    <property type="molecule type" value="Genomic_DNA"/>
</dbReference>
<reference evidence="3" key="1">
    <citation type="journal article" date="2018" name="Nat. Plants">
        <title>Whole-genome landscape of Medicago truncatula symbiotic genes.</title>
        <authorList>
            <person name="Pecrix Y."/>
            <person name="Staton S.E."/>
            <person name="Sallet E."/>
            <person name="Lelandais-Briere C."/>
            <person name="Moreau S."/>
            <person name="Carrere S."/>
            <person name="Blein T."/>
            <person name="Jardinaud M.F."/>
            <person name="Latrasse D."/>
            <person name="Zouine M."/>
            <person name="Zahm M."/>
            <person name="Kreplak J."/>
            <person name="Mayjonade B."/>
            <person name="Satge C."/>
            <person name="Perez M."/>
            <person name="Cauet S."/>
            <person name="Marande W."/>
            <person name="Chantry-Darmon C."/>
            <person name="Lopez-Roques C."/>
            <person name="Bouchez O."/>
            <person name="Berard A."/>
            <person name="Debelle F."/>
            <person name="Munos S."/>
            <person name="Bendahmane A."/>
            <person name="Berges H."/>
            <person name="Niebel A."/>
            <person name="Buitink J."/>
            <person name="Frugier F."/>
            <person name="Benhamed M."/>
            <person name="Crespi M."/>
            <person name="Gouzy J."/>
            <person name="Gamas P."/>
        </authorList>
    </citation>
    <scope>NUCLEOTIDE SEQUENCE [LARGE SCALE GENOMIC DNA]</scope>
    <source>
        <strain evidence="3">cv. Jemalong A17</strain>
    </source>
</reference>